<feature type="signal peptide" evidence="2">
    <location>
        <begin position="1"/>
        <end position="25"/>
    </location>
</feature>
<feature type="compositionally biased region" description="Polar residues" evidence="1">
    <location>
        <begin position="147"/>
        <end position="156"/>
    </location>
</feature>
<evidence type="ECO:0000313" key="4">
    <source>
        <dbReference type="Proteomes" id="UP000077202"/>
    </source>
</evidence>
<dbReference type="EMBL" id="LVLJ01001947">
    <property type="protein sequence ID" value="OAE27240.1"/>
    <property type="molecule type" value="Genomic_DNA"/>
</dbReference>
<gene>
    <name evidence="3" type="ORF">AXG93_473s1110</name>
</gene>
<keyword evidence="2" id="KW-0732">Signal</keyword>
<reference evidence="3" key="1">
    <citation type="submission" date="2016-03" db="EMBL/GenBank/DDBJ databases">
        <title>Mechanisms controlling the formation of the plant cell surface in tip-growing cells are functionally conserved among land plants.</title>
        <authorList>
            <person name="Honkanen S."/>
            <person name="Jones V.A."/>
            <person name="Morieri G."/>
            <person name="Champion C."/>
            <person name="Hetherington A.J."/>
            <person name="Kelly S."/>
            <person name="Saint-Marcoux D."/>
            <person name="Proust H."/>
            <person name="Prescott H."/>
            <person name="Dolan L."/>
        </authorList>
    </citation>
    <scope>NUCLEOTIDE SEQUENCE [LARGE SCALE GENOMIC DNA]</scope>
    <source>
        <tissue evidence="3">Whole gametophyte</tissue>
    </source>
</reference>
<evidence type="ECO:0000256" key="2">
    <source>
        <dbReference type="SAM" id="SignalP"/>
    </source>
</evidence>
<proteinExistence type="predicted"/>
<feature type="region of interest" description="Disordered" evidence="1">
    <location>
        <begin position="86"/>
        <end position="156"/>
    </location>
</feature>
<accession>A0A176W2H8</accession>
<evidence type="ECO:0000256" key="1">
    <source>
        <dbReference type="SAM" id="MobiDB-lite"/>
    </source>
</evidence>
<organism evidence="3 4">
    <name type="scientific">Marchantia polymorpha subsp. ruderalis</name>
    <dbReference type="NCBI Taxonomy" id="1480154"/>
    <lineage>
        <taxon>Eukaryota</taxon>
        <taxon>Viridiplantae</taxon>
        <taxon>Streptophyta</taxon>
        <taxon>Embryophyta</taxon>
        <taxon>Marchantiophyta</taxon>
        <taxon>Marchantiopsida</taxon>
        <taxon>Marchantiidae</taxon>
        <taxon>Marchantiales</taxon>
        <taxon>Marchantiaceae</taxon>
        <taxon>Marchantia</taxon>
    </lineage>
</organism>
<sequence>MGGMLLLGVTVWTVLLLSAVHVSSAGEALSAVDSLPCIGSGCGAETVRWRRFTNRAVLTSRKLLLELSMVDSDKISDVDKDGDVIFAEDYNQKSPPPPRSIVTPSGPHPRDSPATTPATPPGLESGSPPSPSPSTRNDFESRPPSPESQNRTPSAL</sequence>
<feature type="chain" id="PRO_5008052231" evidence="2">
    <location>
        <begin position="26"/>
        <end position="156"/>
    </location>
</feature>
<name>A0A176W2H8_MARPO</name>
<keyword evidence="4" id="KW-1185">Reference proteome</keyword>
<evidence type="ECO:0000313" key="3">
    <source>
        <dbReference type="EMBL" id="OAE27240.1"/>
    </source>
</evidence>
<dbReference type="AlphaFoldDB" id="A0A176W2H8"/>
<dbReference type="Proteomes" id="UP000077202">
    <property type="component" value="Unassembled WGS sequence"/>
</dbReference>
<protein>
    <submittedName>
        <fullName evidence="3">Uncharacterized protein</fullName>
    </submittedName>
</protein>
<comment type="caution">
    <text evidence="3">The sequence shown here is derived from an EMBL/GenBank/DDBJ whole genome shotgun (WGS) entry which is preliminary data.</text>
</comment>